<organism evidence="1 2">
    <name type="scientific">Macrococcus armenti</name>
    <dbReference type="NCBI Taxonomy" id="2875764"/>
    <lineage>
        <taxon>Bacteria</taxon>
        <taxon>Bacillati</taxon>
        <taxon>Bacillota</taxon>
        <taxon>Bacilli</taxon>
        <taxon>Bacillales</taxon>
        <taxon>Staphylococcaceae</taxon>
        <taxon>Macrococcus</taxon>
    </lineage>
</organism>
<reference evidence="1" key="1">
    <citation type="submission" date="2022-03" db="EMBL/GenBank/DDBJ databases">
        <authorList>
            <person name="Vrbovska V."/>
            <person name="Kovarovic V."/>
            <person name="Botka T."/>
            <person name="Pantucek R."/>
        </authorList>
    </citation>
    <scope>NUCLEOTIDE SEQUENCE</scope>
    <source>
        <strain evidence="1">CCM 2609</strain>
    </source>
</reference>
<reference evidence="1" key="2">
    <citation type="submission" date="2022-04" db="EMBL/GenBank/DDBJ databases">
        <title>Antimicrobial genetic elements in methicillin-resistant Macrococcus armenti.</title>
        <authorList>
            <person name="Keller J.E."/>
            <person name="Schwendener S."/>
            <person name="Pantucek R."/>
            <person name="Perreten V."/>
        </authorList>
    </citation>
    <scope>NUCLEOTIDE SEQUENCE</scope>
    <source>
        <strain evidence="1">CCM 2609</strain>
    </source>
</reference>
<dbReference type="RefSeq" id="WP_243367057.1">
    <property type="nucleotide sequence ID" value="NZ_CP094348.1"/>
</dbReference>
<dbReference type="EMBL" id="CP094348">
    <property type="protein sequence ID" value="UOB21443.1"/>
    <property type="molecule type" value="Genomic_DNA"/>
</dbReference>
<dbReference type="Proteomes" id="UP000830343">
    <property type="component" value="Chromosome"/>
</dbReference>
<name>A0ABY4A2S3_9STAP</name>
<accession>A0ABY4A2S3</accession>
<keyword evidence="2" id="KW-1185">Reference proteome</keyword>
<sequence>MHTLGTALVLFIVFFTTYLLCDRISNIFRTVKQRPKYKSALVANAFSPNKRLM</sequence>
<protein>
    <submittedName>
        <fullName evidence="1">Uncharacterized protein</fullName>
    </submittedName>
</protein>
<evidence type="ECO:0000313" key="1">
    <source>
        <dbReference type="EMBL" id="UOB21443.1"/>
    </source>
</evidence>
<gene>
    <name evidence="1" type="ORF">MRZ06_04990</name>
</gene>
<proteinExistence type="predicted"/>
<evidence type="ECO:0000313" key="2">
    <source>
        <dbReference type="Proteomes" id="UP000830343"/>
    </source>
</evidence>